<accession>A0ABQ9J7Q9</accession>
<gene>
    <name evidence="2" type="ORF">NQ317_001368</name>
</gene>
<evidence type="ECO:0000313" key="2">
    <source>
        <dbReference type="EMBL" id="KAJ8973962.1"/>
    </source>
</evidence>
<dbReference type="Gene3D" id="1.10.630.10">
    <property type="entry name" value="Cytochrome P450"/>
    <property type="match status" value="1"/>
</dbReference>
<organism evidence="2 3">
    <name type="scientific">Molorchus minor</name>
    <dbReference type="NCBI Taxonomy" id="1323400"/>
    <lineage>
        <taxon>Eukaryota</taxon>
        <taxon>Metazoa</taxon>
        <taxon>Ecdysozoa</taxon>
        <taxon>Arthropoda</taxon>
        <taxon>Hexapoda</taxon>
        <taxon>Insecta</taxon>
        <taxon>Pterygota</taxon>
        <taxon>Neoptera</taxon>
        <taxon>Endopterygota</taxon>
        <taxon>Coleoptera</taxon>
        <taxon>Polyphaga</taxon>
        <taxon>Cucujiformia</taxon>
        <taxon>Chrysomeloidea</taxon>
        <taxon>Cerambycidae</taxon>
        <taxon>Lamiinae</taxon>
        <taxon>Monochamini</taxon>
        <taxon>Molorchus</taxon>
    </lineage>
</organism>
<name>A0ABQ9J7Q9_9CUCU</name>
<dbReference type="SUPFAM" id="SSF48264">
    <property type="entry name" value="Cytochrome P450"/>
    <property type="match status" value="1"/>
</dbReference>
<keyword evidence="1" id="KW-0503">Monooxygenase</keyword>
<protein>
    <submittedName>
        <fullName evidence="2">Uncharacterized protein</fullName>
    </submittedName>
</protein>
<dbReference type="Proteomes" id="UP001162164">
    <property type="component" value="Unassembled WGS sequence"/>
</dbReference>
<keyword evidence="1" id="KW-0560">Oxidoreductase</keyword>
<evidence type="ECO:0000313" key="3">
    <source>
        <dbReference type="Proteomes" id="UP001162164"/>
    </source>
</evidence>
<comment type="caution">
    <text evidence="2">The sequence shown here is derived from an EMBL/GenBank/DDBJ whole genome shotgun (WGS) entry which is preliminary data.</text>
</comment>
<proteinExistence type="predicted"/>
<reference evidence="2" key="1">
    <citation type="journal article" date="2023" name="Insect Mol. Biol.">
        <title>Genome sequencing provides insights into the evolution of gene families encoding plant cell wall-degrading enzymes in longhorned beetles.</title>
        <authorList>
            <person name="Shin N.R."/>
            <person name="Okamura Y."/>
            <person name="Kirsch R."/>
            <person name="Pauchet Y."/>
        </authorList>
    </citation>
    <scope>NUCLEOTIDE SEQUENCE</scope>
    <source>
        <strain evidence="2">MMC_N1</strain>
    </source>
</reference>
<dbReference type="InterPro" id="IPR036396">
    <property type="entry name" value="Cyt_P450_sf"/>
</dbReference>
<dbReference type="EMBL" id="JAPWTJ010001075">
    <property type="protein sequence ID" value="KAJ8973962.1"/>
    <property type="molecule type" value="Genomic_DNA"/>
</dbReference>
<keyword evidence="3" id="KW-1185">Reference proteome</keyword>
<sequence length="82" mass="9072">MLAQSFPRLGRALGIRLTPKKSRGGHVNLQAGKPTIPGKDLLQLLIDMMNDKDDQDGYQNDGSTMTMKEIVAQCFLFFLAGF</sequence>
<evidence type="ECO:0000256" key="1">
    <source>
        <dbReference type="ARBA" id="ARBA00023033"/>
    </source>
</evidence>